<accession>A0ABR4C8Q2</accession>
<gene>
    <name evidence="1" type="ORF">VTL71DRAFT_3567</name>
</gene>
<proteinExistence type="predicted"/>
<dbReference type="Gene3D" id="3.80.10.10">
    <property type="entry name" value="Ribonuclease Inhibitor"/>
    <property type="match status" value="1"/>
</dbReference>
<dbReference type="SUPFAM" id="SSF52047">
    <property type="entry name" value="RNI-like"/>
    <property type="match status" value="1"/>
</dbReference>
<evidence type="ECO:0000313" key="2">
    <source>
        <dbReference type="Proteomes" id="UP001595075"/>
    </source>
</evidence>
<dbReference type="EMBL" id="JAZHXI010000012">
    <property type="protein sequence ID" value="KAL2065897.1"/>
    <property type="molecule type" value="Genomic_DNA"/>
</dbReference>
<comment type="caution">
    <text evidence="1">The sequence shown here is derived from an EMBL/GenBank/DDBJ whole genome shotgun (WGS) entry which is preliminary data.</text>
</comment>
<organism evidence="1 2">
    <name type="scientific">Oculimacula yallundae</name>
    <dbReference type="NCBI Taxonomy" id="86028"/>
    <lineage>
        <taxon>Eukaryota</taxon>
        <taxon>Fungi</taxon>
        <taxon>Dikarya</taxon>
        <taxon>Ascomycota</taxon>
        <taxon>Pezizomycotina</taxon>
        <taxon>Leotiomycetes</taxon>
        <taxon>Helotiales</taxon>
        <taxon>Ploettnerulaceae</taxon>
        <taxon>Oculimacula</taxon>
    </lineage>
</organism>
<dbReference type="Proteomes" id="UP001595075">
    <property type="component" value="Unassembled WGS sequence"/>
</dbReference>
<name>A0ABR4C8Q2_9HELO</name>
<keyword evidence="2" id="KW-1185">Reference proteome</keyword>
<dbReference type="InterPro" id="IPR032675">
    <property type="entry name" value="LRR_dom_sf"/>
</dbReference>
<protein>
    <recommendedName>
        <fullName evidence="3">F-box domain-containing protein</fullName>
    </recommendedName>
</protein>
<reference evidence="1 2" key="1">
    <citation type="journal article" date="2024" name="Commun. Biol.">
        <title>Comparative genomic analysis of thermophilic fungi reveals convergent evolutionary adaptations and gene losses.</title>
        <authorList>
            <person name="Steindorff A.S."/>
            <person name="Aguilar-Pontes M.V."/>
            <person name="Robinson A.J."/>
            <person name="Andreopoulos B."/>
            <person name="LaButti K."/>
            <person name="Kuo A."/>
            <person name="Mondo S."/>
            <person name="Riley R."/>
            <person name="Otillar R."/>
            <person name="Haridas S."/>
            <person name="Lipzen A."/>
            <person name="Grimwood J."/>
            <person name="Schmutz J."/>
            <person name="Clum A."/>
            <person name="Reid I.D."/>
            <person name="Moisan M.C."/>
            <person name="Butler G."/>
            <person name="Nguyen T.T.M."/>
            <person name="Dewar K."/>
            <person name="Conant G."/>
            <person name="Drula E."/>
            <person name="Henrissat B."/>
            <person name="Hansel C."/>
            <person name="Singer S."/>
            <person name="Hutchinson M.I."/>
            <person name="de Vries R.P."/>
            <person name="Natvig D.O."/>
            <person name="Powell A.J."/>
            <person name="Tsang A."/>
            <person name="Grigoriev I.V."/>
        </authorList>
    </citation>
    <scope>NUCLEOTIDE SEQUENCE [LARGE SCALE GENOMIC DNA]</scope>
    <source>
        <strain evidence="1 2">CBS 494.80</strain>
    </source>
</reference>
<evidence type="ECO:0008006" key="3">
    <source>
        <dbReference type="Google" id="ProtNLM"/>
    </source>
</evidence>
<evidence type="ECO:0000313" key="1">
    <source>
        <dbReference type="EMBL" id="KAL2065897.1"/>
    </source>
</evidence>
<sequence length="551" mass="62403">MTTLPVDILYTIGEAINSRCTLAALCRVSKAFNGLYSPILYAHIHVQDCDPKPLLEGISALPTDSHLRFTKKLHIGRNALRFPHRESGTAIDSCLIKMPELISLEITNSVEELALSSENSDALDIVVQRGKLRHLTIVASDQTEFPLLKARFTNLHTLSLHHIPRNDPDGRHGLVHILLASPHLKHLGLSNRDFKGTELYKLAQEYSSERFALKLELLKLETLDLGVGYQPTDMTSKVLKEDSDYLSQLTDLEYLTSLQLRNCTVRGYERHTNQDVHVPLFHAAVNLKSIEVETLSKDIDKLLQYLCRVNPGGLKSLAFVGINYPFEDGIDSFSHDIRSLISPAPILGHSWWTLSFTESSTQEGNHYMKDFIMNCPDLHYLACPMNTANLKLFKTYMPKLMHLHTLIITKGDFPDHVPTTVNVAAQLDARDKERETEEGVWQPFSAHPEITRVGEDGREQAKNRARDRGEKIRKGIAEDLFKLSREIFLNRPGTCKGEPLKYVGLGYRVYRWVLPGPGETYGERRVEQLSFDEAMTFKEVWRALMVSPDAP</sequence>